<dbReference type="InterPro" id="IPR011047">
    <property type="entry name" value="Quinoprotein_ADH-like_sf"/>
</dbReference>
<keyword evidence="10" id="KW-1185">Reference proteome</keyword>
<dbReference type="InterPro" id="IPR001789">
    <property type="entry name" value="Sig_transdc_resp-reg_receiver"/>
</dbReference>
<evidence type="ECO:0000256" key="1">
    <source>
        <dbReference type="ARBA" id="ARBA00022553"/>
    </source>
</evidence>
<dbReference type="SMART" id="SM00342">
    <property type="entry name" value="HTH_ARAC"/>
    <property type="match status" value="1"/>
</dbReference>
<keyword evidence="4" id="KW-0804">Transcription</keyword>
<keyword evidence="2" id="KW-0805">Transcription regulation</keyword>
<dbReference type="SMART" id="SM00448">
    <property type="entry name" value="REC"/>
    <property type="match status" value="1"/>
</dbReference>
<dbReference type="InterPro" id="IPR036890">
    <property type="entry name" value="HATPase_C_sf"/>
</dbReference>
<dbReference type="CDD" id="cd00075">
    <property type="entry name" value="HATPase"/>
    <property type="match status" value="1"/>
</dbReference>
<dbReference type="InterPro" id="IPR018060">
    <property type="entry name" value="HTH_AraC"/>
</dbReference>
<dbReference type="PROSITE" id="PS00041">
    <property type="entry name" value="HTH_ARAC_FAMILY_1"/>
    <property type="match status" value="1"/>
</dbReference>
<dbReference type="Pfam" id="PF07495">
    <property type="entry name" value="Y_Y_Y"/>
    <property type="match status" value="1"/>
</dbReference>
<dbReference type="STRING" id="1913577.LPB144_11730"/>
<evidence type="ECO:0008006" key="11">
    <source>
        <dbReference type="Google" id="ProtNLM"/>
    </source>
</evidence>
<evidence type="ECO:0000259" key="6">
    <source>
        <dbReference type="PROSITE" id="PS01124"/>
    </source>
</evidence>
<dbReference type="Pfam" id="PF12833">
    <property type="entry name" value="HTH_18"/>
    <property type="match status" value="1"/>
</dbReference>
<dbReference type="InterPro" id="IPR015943">
    <property type="entry name" value="WD40/YVTN_repeat-like_dom_sf"/>
</dbReference>
<dbReference type="InterPro" id="IPR005467">
    <property type="entry name" value="His_kinase_dom"/>
</dbReference>
<dbReference type="InterPro" id="IPR011123">
    <property type="entry name" value="Y_Y_Y"/>
</dbReference>
<dbReference type="SUPFAM" id="SSF52172">
    <property type="entry name" value="CheY-like"/>
    <property type="match status" value="1"/>
</dbReference>
<dbReference type="PROSITE" id="PS01124">
    <property type="entry name" value="HTH_ARAC_FAMILY_2"/>
    <property type="match status" value="1"/>
</dbReference>
<dbReference type="GO" id="GO:0043565">
    <property type="term" value="F:sequence-specific DNA binding"/>
    <property type="evidence" value="ECO:0007669"/>
    <property type="project" value="InterPro"/>
</dbReference>
<keyword evidence="1 5" id="KW-0597">Phosphoprotein</keyword>
<dbReference type="SUPFAM" id="SSF50998">
    <property type="entry name" value="Quinoprotein alcohol dehydrogenase-like"/>
    <property type="match status" value="1"/>
</dbReference>
<feature type="domain" description="HTH araC/xylS-type" evidence="6">
    <location>
        <begin position="1167"/>
        <end position="1266"/>
    </location>
</feature>
<dbReference type="KEGG" id="grl:LPB144_11730"/>
<evidence type="ECO:0000256" key="5">
    <source>
        <dbReference type="PROSITE-ProRule" id="PRU00169"/>
    </source>
</evidence>
<evidence type="ECO:0000256" key="4">
    <source>
        <dbReference type="ARBA" id="ARBA00023163"/>
    </source>
</evidence>
<protein>
    <recommendedName>
        <fullName evidence="11">Hybrid sensor histidine kinase/response regulator</fullName>
    </recommendedName>
</protein>
<dbReference type="InterPro" id="IPR011006">
    <property type="entry name" value="CheY-like_superfamily"/>
</dbReference>
<evidence type="ECO:0000259" key="8">
    <source>
        <dbReference type="PROSITE" id="PS50110"/>
    </source>
</evidence>
<evidence type="ECO:0000259" key="7">
    <source>
        <dbReference type="PROSITE" id="PS50109"/>
    </source>
</evidence>
<dbReference type="InterPro" id="IPR003594">
    <property type="entry name" value="HATPase_dom"/>
</dbReference>
<name>A0A1L3J7F6_9FLAO</name>
<gene>
    <name evidence="9" type="ORF">LPB144_11730</name>
</gene>
<organism evidence="9 10">
    <name type="scientific">Christiangramia salexigens</name>
    <dbReference type="NCBI Taxonomy" id="1913577"/>
    <lineage>
        <taxon>Bacteria</taxon>
        <taxon>Pseudomonadati</taxon>
        <taxon>Bacteroidota</taxon>
        <taxon>Flavobacteriia</taxon>
        <taxon>Flavobacteriales</taxon>
        <taxon>Flavobacteriaceae</taxon>
        <taxon>Christiangramia</taxon>
    </lineage>
</organism>
<accession>A0A1L3J7F6</accession>
<feature type="modified residue" description="4-aspartylphosphate" evidence="5">
    <location>
        <position position="1065"/>
    </location>
</feature>
<proteinExistence type="predicted"/>
<feature type="domain" description="Response regulatory" evidence="8">
    <location>
        <begin position="1022"/>
        <end position="1135"/>
    </location>
</feature>
<dbReference type="SUPFAM" id="SSF46689">
    <property type="entry name" value="Homeodomain-like"/>
    <property type="match status" value="1"/>
</dbReference>
<dbReference type="Gene3D" id="3.40.50.2300">
    <property type="match status" value="1"/>
</dbReference>
<dbReference type="GO" id="GO:0003700">
    <property type="term" value="F:DNA-binding transcription factor activity"/>
    <property type="evidence" value="ECO:0007669"/>
    <property type="project" value="InterPro"/>
</dbReference>
<dbReference type="EMBL" id="CP018153">
    <property type="protein sequence ID" value="APG61034.1"/>
    <property type="molecule type" value="Genomic_DNA"/>
</dbReference>
<dbReference type="AlphaFoldDB" id="A0A1L3J7F6"/>
<dbReference type="PANTHER" id="PTHR43547:SF2">
    <property type="entry name" value="HYBRID SIGNAL TRANSDUCTION HISTIDINE KINASE C"/>
    <property type="match status" value="1"/>
</dbReference>
<dbReference type="InterPro" id="IPR018062">
    <property type="entry name" value="HTH_AraC-typ_CS"/>
</dbReference>
<dbReference type="PROSITE" id="PS50109">
    <property type="entry name" value="HIS_KIN"/>
    <property type="match status" value="1"/>
</dbReference>
<keyword evidence="3" id="KW-0238">DNA-binding</keyword>
<dbReference type="Gene3D" id="2.60.40.10">
    <property type="entry name" value="Immunoglobulins"/>
    <property type="match status" value="1"/>
</dbReference>
<sequence length="1269" mass="143530">MGVSGIVTGQDYRSVQRVEAVEAFLRADDVHLQQDNQENLWITTPVKVLKYNSARLKVYNKFTGVPDEIGKHFLSTYTDSENKIWLAGDLGLAVYNRKYDRFDFVSSTPGRIYTMLEDEANQLWIAAENGIFKLKTDSNEKDYSISRFLSQNTMAAAVTSYNNHIIFAGPNGILTINRKSGKINQLDLGYNRDIEITSAVTLNDGVLFGTRENGLFKTDPQFKRILSINSLPYAISRDEITGLERFNDEVLVGTKNKGVLRLNSRLQLIEESASNYPSRISGIYLNDKNLLWMVSNEGLFIKNFSANTVERLSSQTDSYSGISDNFITASSADANGNIWFGHGDGLSIWKVSSNRWQHIRNLNYQINFKKPDVVRDLLSVGNYMWVATANDGVYKVNINNLSRAHYSTNSNLKTKIQSANTLFSDSRKSVWIGGEDGYLTQIKANSIIKNFPLKGVKALAELGPKQIIVATKSRMHSLNPVSGRIIDLEKLFSSENLPYYSINDLKITQDGRGLIATEGAGMIIYDFEKEEFDILDMEDDLPSNNIVDIKIITNDEFWISTDKGLTYYNAEENTARLFTEVNGLSTNKLTSELVELNEYKWVLGSSKGINIFKPRELLAQMDIKPILQLESLEILSNSDDDNNEFKLTSNKEIPLSEDNGFQIKFNGISHLNPESIKYSWKLEGVDEGWTEASGNNSVNYAGLSPGAYTFKVRAKLGNGGWTESKEVRLNVTEAVGGISTVYPFMGVSVLAMIGIFAFIFIKRSKAADLQAKNLLREKLRKEFRDPVKSAVTSLSKISETADANKGEDLQRYAARFDELFNQILNFSYEESAYQITRIDLKSHIPQLTKDFKPVLDQKKIELIINDQWSSSEFYFDRETLDKIFFSLISASASYSVKRGKIIVNLIETSIGDLKLQFTDNGRGIPLSQLKILEKKNPEIKNIRFRDKNGAQHVLQAKELVLKSGGSFSYESEKNEGATFTVVLKNRKEDFRPVTMPPKEEVLNEEVKMTAFPTEIKEFSESKILIIENDTETRDLLVKNIGKYCQIYQASTAEEGIEKAGMIFPDIIMTATVLPDMNAFQLTKKLKSNIGLNHINIFLVADDDQPIGKDQMEELTEVIRKPVDVNLMLSRLAHILSWQKKLRNSYVQSYINGTEQEYRSESDEKFLANLIDIIVQNVTNENFSVHDLSAKMSLSSNALFMKLKSLVDLSPQDFMEFTRLNYARNLMETGDMNVMEVAYKSGFSSPKLFYSSFKKFFGYLPTDTLEEKPI</sequence>
<dbReference type="Proteomes" id="UP000182510">
    <property type="component" value="Chromosome"/>
</dbReference>
<dbReference type="Gene3D" id="3.30.565.10">
    <property type="entry name" value="Histidine kinase-like ATPase, C-terminal domain"/>
    <property type="match status" value="1"/>
</dbReference>
<dbReference type="Pfam" id="PF02518">
    <property type="entry name" value="HATPase_c"/>
    <property type="match status" value="1"/>
</dbReference>
<dbReference type="Gene3D" id="1.10.10.60">
    <property type="entry name" value="Homeodomain-like"/>
    <property type="match status" value="1"/>
</dbReference>
<dbReference type="InterPro" id="IPR013783">
    <property type="entry name" value="Ig-like_fold"/>
</dbReference>
<dbReference type="GO" id="GO:0000155">
    <property type="term" value="F:phosphorelay sensor kinase activity"/>
    <property type="evidence" value="ECO:0007669"/>
    <property type="project" value="TreeGrafter"/>
</dbReference>
<evidence type="ECO:0000313" key="9">
    <source>
        <dbReference type="EMBL" id="APG61034.1"/>
    </source>
</evidence>
<dbReference type="PROSITE" id="PS50110">
    <property type="entry name" value="RESPONSE_REGULATORY"/>
    <property type="match status" value="1"/>
</dbReference>
<dbReference type="CDD" id="cd00146">
    <property type="entry name" value="PKD"/>
    <property type="match status" value="1"/>
</dbReference>
<evidence type="ECO:0000313" key="10">
    <source>
        <dbReference type="Proteomes" id="UP000182510"/>
    </source>
</evidence>
<evidence type="ECO:0000256" key="3">
    <source>
        <dbReference type="ARBA" id="ARBA00023125"/>
    </source>
</evidence>
<feature type="domain" description="Histidine kinase" evidence="7">
    <location>
        <begin position="778"/>
        <end position="987"/>
    </location>
</feature>
<reference evidence="9 10" key="1">
    <citation type="submission" date="2016-11" db="EMBL/GenBank/DDBJ databases">
        <title>Gramella sp. LPB0144 isolated from marine environment.</title>
        <authorList>
            <person name="Kim E."/>
            <person name="Yi H."/>
        </authorList>
    </citation>
    <scope>NUCLEOTIDE SEQUENCE [LARGE SCALE GENOMIC DNA]</scope>
    <source>
        <strain evidence="9 10">LPB0144</strain>
    </source>
</reference>
<dbReference type="PANTHER" id="PTHR43547">
    <property type="entry name" value="TWO-COMPONENT HISTIDINE KINASE"/>
    <property type="match status" value="1"/>
</dbReference>
<evidence type="ECO:0000256" key="2">
    <source>
        <dbReference type="ARBA" id="ARBA00023015"/>
    </source>
</evidence>
<dbReference type="Gene3D" id="2.130.10.10">
    <property type="entry name" value="YVTN repeat-like/Quinoprotein amine dehydrogenase"/>
    <property type="match status" value="2"/>
</dbReference>
<dbReference type="SUPFAM" id="SSF55874">
    <property type="entry name" value="ATPase domain of HSP90 chaperone/DNA topoisomerase II/histidine kinase"/>
    <property type="match status" value="1"/>
</dbReference>
<dbReference type="InterPro" id="IPR009057">
    <property type="entry name" value="Homeodomain-like_sf"/>
</dbReference>